<dbReference type="AlphaFoldDB" id="A0AAV8XK37"/>
<comment type="caution">
    <text evidence="1">The sequence shown here is derived from an EMBL/GenBank/DDBJ whole genome shotgun (WGS) entry which is preliminary data.</text>
</comment>
<accession>A0AAV8XK37</accession>
<organism evidence="1 2">
    <name type="scientific">Aromia moschata</name>
    <dbReference type="NCBI Taxonomy" id="1265417"/>
    <lineage>
        <taxon>Eukaryota</taxon>
        <taxon>Metazoa</taxon>
        <taxon>Ecdysozoa</taxon>
        <taxon>Arthropoda</taxon>
        <taxon>Hexapoda</taxon>
        <taxon>Insecta</taxon>
        <taxon>Pterygota</taxon>
        <taxon>Neoptera</taxon>
        <taxon>Endopterygota</taxon>
        <taxon>Coleoptera</taxon>
        <taxon>Polyphaga</taxon>
        <taxon>Cucujiformia</taxon>
        <taxon>Chrysomeloidea</taxon>
        <taxon>Cerambycidae</taxon>
        <taxon>Cerambycinae</taxon>
        <taxon>Callichromatini</taxon>
        <taxon>Aromia</taxon>
    </lineage>
</organism>
<protein>
    <recommendedName>
        <fullName evidence="3">DNA-directed DNA polymerase</fullName>
    </recommendedName>
</protein>
<evidence type="ECO:0000313" key="1">
    <source>
        <dbReference type="EMBL" id="KAJ8939040.1"/>
    </source>
</evidence>
<dbReference type="Proteomes" id="UP001162162">
    <property type="component" value="Unassembled WGS sequence"/>
</dbReference>
<evidence type="ECO:0000313" key="2">
    <source>
        <dbReference type="Proteomes" id="UP001162162"/>
    </source>
</evidence>
<dbReference type="EMBL" id="JAPWTK010000511">
    <property type="protein sequence ID" value="KAJ8939040.1"/>
    <property type="molecule type" value="Genomic_DNA"/>
</dbReference>
<evidence type="ECO:0008006" key="3">
    <source>
        <dbReference type="Google" id="ProtNLM"/>
    </source>
</evidence>
<dbReference type="PANTHER" id="PTHR31511:SF12">
    <property type="entry name" value="RHO TERMINATION FACTOR N-TERMINAL DOMAIN-CONTAINING PROTEIN"/>
    <property type="match status" value="1"/>
</dbReference>
<reference evidence="1" key="1">
    <citation type="journal article" date="2023" name="Insect Mol. Biol.">
        <title>Genome sequencing provides insights into the evolution of gene families encoding plant cell wall-degrading enzymes in longhorned beetles.</title>
        <authorList>
            <person name="Shin N.R."/>
            <person name="Okamura Y."/>
            <person name="Kirsch R."/>
            <person name="Pauchet Y."/>
        </authorList>
    </citation>
    <scope>NUCLEOTIDE SEQUENCE</scope>
    <source>
        <strain evidence="1">AMC_N1</strain>
    </source>
</reference>
<gene>
    <name evidence="1" type="ORF">NQ318_007671</name>
</gene>
<dbReference type="PANTHER" id="PTHR31511">
    <property type="entry name" value="PROTEIN CBG23764"/>
    <property type="match status" value="1"/>
</dbReference>
<proteinExistence type="predicted"/>
<sequence>MSSYNTKEPSKYLMYFDVNNVYGWAMSQALQWIENFEKMFLLYLTMQMRKDEYSGVPITHFIGLRSKMYSIQIEGKISIKKSKRVKSNVNNIEIYRTRHCMKSILHDIYSIKQTKIALSHFDDKRCLLKDSTDTLPWGREGRIFPKIEDKHKKIALLYNNNFVIDLDKRSRAAAAAASPPLIIAKASKFSTGNETFCLRTRILVNIIKQYTMPRVLPLPKTGGILPLLPIFAGLSALGTLTGGSAPVAKTVLDAKAKGKRLEETQRHNSKMEAIALGKQGSGLYLKPYKKGH</sequence>
<name>A0AAV8XK37_9CUCU</name>
<keyword evidence="2" id="KW-1185">Reference proteome</keyword>